<dbReference type="EC" id="5.4.99.25" evidence="5"/>
<dbReference type="GO" id="GO:0160148">
    <property type="term" value="F:tRNA pseudouridine(55) synthase activity"/>
    <property type="evidence" value="ECO:0007669"/>
    <property type="project" value="UniProtKB-EC"/>
</dbReference>
<name>A0A1Y6ET21_9GAMM</name>
<dbReference type="GO" id="GO:0003723">
    <property type="term" value="F:RNA binding"/>
    <property type="evidence" value="ECO:0007669"/>
    <property type="project" value="InterPro"/>
</dbReference>
<dbReference type="InterPro" id="IPR015240">
    <property type="entry name" value="tRNA_sdUridine_synth_fam1_C"/>
</dbReference>
<evidence type="ECO:0000256" key="4">
    <source>
        <dbReference type="ARBA" id="ARBA00023235"/>
    </source>
</evidence>
<evidence type="ECO:0000313" key="9">
    <source>
        <dbReference type="EMBL" id="SMQ63662.1"/>
    </source>
</evidence>
<dbReference type="GO" id="GO:0031119">
    <property type="term" value="P:tRNA pseudouridine synthesis"/>
    <property type="evidence" value="ECO:0007669"/>
    <property type="project" value="UniProtKB-UniRule"/>
</dbReference>
<evidence type="ECO:0000259" key="7">
    <source>
        <dbReference type="Pfam" id="PF09157"/>
    </source>
</evidence>
<evidence type="ECO:0000259" key="8">
    <source>
        <dbReference type="Pfam" id="PF16198"/>
    </source>
</evidence>
<dbReference type="InterPro" id="IPR032819">
    <property type="entry name" value="TruB_C"/>
</dbReference>
<comment type="function">
    <text evidence="5">Responsible for synthesis of pseudouridine from uracil-55 in the psi GC loop of transfer RNAs.</text>
</comment>
<feature type="active site" description="Nucleophile" evidence="5">
    <location>
        <position position="47"/>
    </location>
</feature>
<dbReference type="RefSeq" id="WP_086434035.1">
    <property type="nucleotide sequence ID" value="NZ_FXWH01000001.1"/>
</dbReference>
<evidence type="ECO:0000256" key="3">
    <source>
        <dbReference type="ARBA" id="ARBA00022694"/>
    </source>
</evidence>
<dbReference type="Pfam" id="PF09157">
    <property type="entry name" value="TruB-C_2"/>
    <property type="match status" value="1"/>
</dbReference>
<dbReference type="PANTHER" id="PTHR13767:SF2">
    <property type="entry name" value="PSEUDOURIDYLATE SYNTHASE TRUB1"/>
    <property type="match status" value="1"/>
</dbReference>
<dbReference type="Pfam" id="PF16198">
    <property type="entry name" value="TruB_C_2"/>
    <property type="match status" value="1"/>
</dbReference>
<dbReference type="Gene3D" id="3.30.2350.10">
    <property type="entry name" value="Pseudouridine synthase"/>
    <property type="match status" value="1"/>
</dbReference>
<accession>A0A1Y6ET21</accession>
<dbReference type="OrthoDB" id="9802309at2"/>
<feature type="domain" description="tRNA pseudouridine synthase II TruB subfamily 1 C-terminal" evidence="7">
    <location>
        <begin position="251"/>
        <end position="313"/>
    </location>
</feature>
<dbReference type="Pfam" id="PF01509">
    <property type="entry name" value="TruB_N"/>
    <property type="match status" value="1"/>
</dbReference>
<dbReference type="Gene3D" id="2.30.130.10">
    <property type="entry name" value="PUA domain"/>
    <property type="match status" value="1"/>
</dbReference>
<dbReference type="InterPro" id="IPR036974">
    <property type="entry name" value="PUA_sf"/>
</dbReference>
<feature type="domain" description="tRNA pseudouridylate synthase B C-terminal" evidence="8">
    <location>
        <begin position="180"/>
        <end position="247"/>
    </location>
</feature>
<sequence length="324" mass="35605">MARRKSGRPISGVVLLDKPTGITSNAALQQVRRFFNAKKAGHTGALDPLATGMLPVCLGEATKFSHYLLNADKAYRVTARLGQRTTTSDSEGDLVAEQVVDKTAEEIQQILPEFIGEQEQAPSMFSALKHEGRPLYYYARNGIEVPRKVRTITIYSIEFVSMENGDITLDVVASKGTYIRTLIDDLGQRLGFGAHVVALHRHWVAGLQELPMLTLEQLEQLVPAEQSENDQDYLALDAVLLASDSIISEMPVVLLNTADTAEFQHGMPVPVPDNLQEGAEYRIKRQADNLFLGIATAEPAPAGGFILAPKRVLNVGERLTQDHY</sequence>
<dbReference type="GO" id="GO:1990481">
    <property type="term" value="P:mRNA pseudouridine synthesis"/>
    <property type="evidence" value="ECO:0007669"/>
    <property type="project" value="TreeGrafter"/>
</dbReference>
<dbReference type="InterPro" id="IPR020103">
    <property type="entry name" value="PsdUridine_synth_cat_dom_sf"/>
</dbReference>
<dbReference type="Proteomes" id="UP000194450">
    <property type="component" value="Unassembled WGS sequence"/>
</dbReference>
<feature type="domain" description="Pseudouridine synthase II N-terminal" evidence="6">
    <location>
        <begin position="32"/>
        <end position="179"/>
    </location>
</feature>
<keyword evidence="3 5" id="KW-0819">tRNA processing</keyword>
<evidence type="ECO:0000256" key="5">
    <source>
        <dbReference type="HAMAP-Rule" id="MF_01080"/>
    </source>
</evidence>
<organism evidence="9 10">
    <name type="scientific">Pseudidiomarina planktonica</name>
    <dbReference type="NCBI Taxonomy" id="1323738"/>
    <lineage>
        <taxon>Bacteria</taxon>
        <taxon>Pseudomonadati</taxon>
        <taxon>Pseudomonadota</taxon>
        <taxon>Gammaproteobacteria</taxon>
        <taxon>Alteromonadales</taxon>
        <taxon>Idiomarinaceae</taxon>
        <taxon>Pseudidiomarina</taxon>
    </lineage>
</organism>
<gene>
    <name evidence="5" type="primary">truB</name>
    <name evidence="9" type="ORF">SAMN06297229_0893</name>
</gene>
<dbReference type="AlphaFoldDB" id="A0A1Y6ET21"/>
<keyword evidence="10" id="KW-1185">Reference proteome</keyword>
<keyword evidence="4 5" id="KW-0413">Isomerase</keyword>
<dbReference type="InterPro" id="IPR014780">
    <property type="entry name" value="tRNA_psdUridine_synth_TruB"/>
</dbReference>
<dbReference type="PANTHER" id="PTHR13767">
    <property type="entry name" value="TRNA-PSEUDOURIDINE SYNTHASE"/>
    <property type="match status" value="1"/>
</dbReference>
<evidence type="ECO:0000313" key="10">
    <source>
        <dbReference type="Proteomes" id="UP000194450"/>
    </source>
</evidence>
<dbReference type="SUPFAM" id="SSF55120">
    <property type="entry name" value="Pseudouridine synthase"/>
    <property type="match status" value="1"/>
</dbReference>
<dbReference type="HAMAP" id="MF_01080">
    <property type="entry name" value="TruB_bact"/>
    <property type="match status" value="1"/>
</dbReference>
<evidence type="ECO:0000256" key="2">
    <source>
        <dbReference type="ARBA" id="ARBA00005642"/>
    </source>
</evidence>
<dbReference type="CDD" id="cd02573">
    <property type="entry name" value="PseudoU_synth_EcTruB"/>
    <property type="match status" value="1"/>
</dbReference>
<evidence type="ECO:0000256" key="1">
    <source>
        <dbReference type="ARBA" id="ARBA00000385"/>
    </source>
</evidence>
<evidence type="ECO:0000259" key="6">
    <source>
        <dbReference type="Pfam" id="PF01509"/>
    </source>
</evidence>
<proteinExistence type="inferred from homology"/>
<comment type="catalytic activity">
    <reaction evidence="1 5">
        <text>uridine(55) in tRNA = pseudouridine(55) in tRNA</text>
        <dbReference type="Rhea" id="RHEA:42532"/>
        <dbReference type="Rhea" id="RHEA-COMP:10101"/>
        <dbReference type="Rhea" id="RHEA-COMP:10102"/>
        <dbReference type="ChEBI" id="CHEBI:65314"/>
        <dbReference type="ChEBI" id="CHEBI:65315"/>
        <dbReference type="EC" id="5.4.99.25"/>
    </reaction>
</comment>
<protein>
    <recommendedName>
        <fullName evidence="5">tRNA pseudouridine synthase B</fullName>
        <ecNumber evidence="5">5.4.99.25</ecNumber>
    </recommendedName>
    <alternativeName>
        <fullName evidence="5">tRNA pseudouridine(55) synthase</fullName>
        <shortName evidence="5">Psi55 synthase</shortName>
    </alternativeName>
    <alternativeName>
        <fullName evidence="5">tRNA pseudouridylate synthase</fullName>
    </alternativeName>
    <alternativeName>
        <fullName evidence="5">tRNA-uridine isomerase</fullName>
    </alternativeName>
</protein>
<dbReference type="NCBIfam" id="TIGR00431">
    <property type="entry name" value="TruB"/>
    <property type="match status" value="1"/>
</dbReference>
<dbReference type="EMBL" id="FXWH01000001">
    <property type="protein sequence ID" value="SMQ63662.1"/>
    <property type="molecule type" value="Genomic_DNA"/>
</dbReference>
<comment type="similarity">
    <text evidence="2 5">Belongs to the pseudouridine synthase TruB family. Type 1 subfamily.</text>
</comment>
<dbReference type="InterPro" id="IPR002501">
    <property type="entry name" value="PsdUridine_synth_N"/>
</dbReference>
<reference evidence="10" key="1">
    <citation type="submission" date="2017-04" db="EMBL/GenBank/DDBJ databases">
        <authorList>
            <person name="Varghese N."/>
            <person name="Submissions S."/>
        </authorList>
    </citation>
    <scope>NUCLEOTIDE SEQUENCE [LARGE SCALE GENOMIC DNA]</scope>
</reference>